<dbReference type="Proteomes" id="UP000815677">
    <property type="component" value="Unassembled WGS sequence"/>
</dbReference>
<proteinExistence type="predicted"/>
<feature type="region of interest" description="Disordered" evidence="1">
    <location>
        <begin position="1"/>
        <end position="26"/>
    </location>
</feature>
<reference evidence="2" key="1">
    <citation type="submission" date="2014-09" db="EMBL/GenBank/DDBJ databases">
        <title>Genome sequence of the luminous mushroom Mycena chlorophos for searching fungal bioluminescence genes.</title>
        <authorList>
            <person name="Tanaka Y."/>
            <person name="Kasuga D."/>
            <person name="Oba Y."/>
            <person name="Hase S."/>
            <person name="Sato K."/>
            <person name="Oba Y."/>
            <person name="Sakakibara Y."/>
        </authorList>
    </citation>
    <scope>NUCLEOTIDE SEQUENCE</scope>
</reference>
<feature type="region of interest" description="Disordered" evidence="1">
    <location>
        <begin position="266"/>
        <end position="286"/>
    </location>
</feature>
<sequence length="362" mass="39450">MFWDESERELSACPRQETPFPTSAGPGRFWLRQTSLAFADKSPAPLPIRFQHTQVVPSPAGPLLDANKSPTRSPRALCSYNPIRSANFRVCELSNDAAVKSSEGTTRGWNPDTALVSPQRFRHYTSNAERSPPHLDRTKRKEGRVTQSSRMGRSEVLLGVERGIERCYEQNGPNYDLPVAVAANRPNASPITRGMHQLEGWFPAPESADSSGVKYIRVVAPCSSLPATSVGGAEKTEYTYQLGPGTAIPDSKQVLQRQVDWYPYNTAASAPNSHSGATPNAPATSSQAYRHLGREQAGSIEWQKHERVGVYRRVGARTTLAKGRSAGLRVDHGERGSSSNTATVVESCSSSLMEDPEAEGTL</sequence>
<evidence type="ECO:0000313" key="2">
    <source>
        <dbReference type="EMBL" id="GAT46691.1"/>
    </source>
</evidence>
<accession>A0ABQ0LA25</accession>
<organism evidence="2 3">
    <name type="scientific">Mycena chlorophos</name>
    <name type="common">Agaric fungus</name>
    <name type="synonym">Agaricus chlorophos</name>
    <dbReference type="NCBI Taxonomy" id="658473"/>
    <lineage>
        <taxon>Eukaryota</taxon>
        <taxon>Fungi</taxon>
        <taxon>Dikarya</taxon>
        <taxon>Basidiomycota</taxon>
        <taxon>Agaricomycotina</taxon>
        <taxon>Agaricomycetes</taxon>
        <taxon>Agaricomycetidae</taxon>
        <taxon>Agaricales</taxon>
        <taxon>Marasmiineae</taxon>
        <taxon>Mycenaceae</taxon>
        <taxon>Mycena</taxon>
    </lineage>
</organism>
<gene>
    <name evidence="2" type="ORF">MCHLO_04192</name>
</gene>
<feature type="compositionally biased region" description="Polar residues" evidence="1">
    <location>
        <begin position="336"/>
        <end position="352"/>
    </location>
</feature>
<feature type="region of interest" description="Disordered" evidence="1">
    <location>
        <begin position="123"/>
        <end position="153"/>
    </location>
</feature>
<keyword evidence="3" id="KW-1185">Reference proteome</keyword>
<evidence type="ECO:0000313" key="3">
    <source>
        <dbReference type="Proteomes" id="UP000815677"/>
    </source>
</evidence>
<dbReference type="EMBL" id="DF842744">
    <property type="protein sequence ID" value="GAT46691.1"/>
    <property type="molecule type" value="Genomic_DNA"/>
</dbReference>
<evidence type="ECO:0000256" key="1">
    <source>
        <dbReference type="SAM" id="MobiDB-lite"/>
    </source>
</evidence>
<protein>
    <submittedName>
        <fullName evidence="2">Uncharacterized protein</fullName>
    </submittedName>
</protein>
<feature type="region of interest" description="Disordered" evidence="1">
    <location>
        <begin position="323"/>
        <end position="362"/>
    </location>
</feature>
<name>A0ABQ0LA25_MYCCL</name>